<gene>
    <name evidence="1" type="ORF">CH063_13932</name>
</gene>
<dbReference type="EMBL" id="CACQ02007002">
    <property type="protein sequence ID" value="CCF44579.1"/>
    <property type="molecule type" value="Genomic_DNA"/>
</dbReference>
<dbReference type="eggNOG" id="ENOG502S4CM">
    <property type="taxonomic scope" value="Eukaryota"/>
</dbReference>
<organism evidence="1 2">
    <name type="scientific">Colletotrichum higginsianum (strain IMI 349063)</name>
    <name type="common">Crucifer anthracnose fungus</name>
    <dbReference type="NCBI Taxonomy" id="759273"/>
    <lineage>
        <taxon>Eukaryota</taxon>
        <taxon>Fungi</taxon>
        <taxon>Dikarya</taxon>
        <taxon>Ascomycota</taxon>
        <taxon>Pezizomycotina</taxon>
        <taxon>Sordariomycetes</taxon>
        <taxon>Hypocreomycetidae</taxon>
        <taxon>Glomerellales</taxon>
        <taxon>Glomerellaceae</taxon>
        <taxon>Colletotrichum</taxon>
        <taxon>Colletotrichum destructivum species complex</taxon>
    </lineage>
</organism>
<protein>
    <submittedName>
        <fullName evidence="1">Uncharacterized protein</fullName>
    </submittedName>
</protein>
<proteinExistence type="predicted"/>
<dbReference type="AlphaFoldDB" id="H1VWG7"/>
<evidence type="ECO:0000313" key="2">
    <source>
        <dbReference type="Proteomes" id="UP000007174"/>
    </source>
</evidence>
<dbReference type="HOGENOM" id="CLU_2108863_0_0_1"/>
<dbReference type="VEuPathDB" id="FungiDB:CH63R_03137"/>
<sequence>MTFSAGWRAGHPSGALGVHSLAVDVDREELKRAYAGINGRAGEGDDGGRWAFDVPVRQFDDPRHLHVETVSGERGPSIRLSLYTAAGTPKRTIAGDLGGGVSVAIDLVPVSGGSS</sequence>
<name>H1VWG7_COLHI</name>
<evidence type="ECO:0000313" key="1">
    <source>
        <dbReference type="EMBL" id="CCF44579.1"/>
    </source>
</evidence>
<accession>H1VWG7</accession>
<reference evidence="2" key="1">
    <citation type="journal article" date="2012" name="Nat. Genet.">
        <title>Lifestyle transitions in plant pathogenic Colletotrichum fungi deciphered by genome and transcriptome analyses.</title>
        <authorList>
            <person name="O'Connell R.J."/>
            <person name="Thon M.R."/>
            <person name="Hacquard S."/>
            <person name="Amyotte S.G."/>
            <person name="Kleemann J."/>
            <person name="Torres M.F."/>
            <person name="Damm U."/>
            <person name="Buiate E.A."/>
            <person name="Epstein L."/>
            <person name="Alkan N."/>
            <person name="Altmueller J."/>
            <person name="Alvarado-Balderrama L."/>
            <person name="Bauser C.A."/>
            <person name="Becker C."/>
            <person name="Birren B.W."/>
            <person name="Chen Z."/>
            <person name="Choi J."/>
            <person name="Crouch J.A."/>
            <person name="Duvick J.P."/>
            <person name="Farman M.A."/>
            <person name="Gan P."/>
            <person name="Heiman D."/>
            <person name="Henrissat B."/>
            <person name="Howard R.J."/>
            <person name="Kabbage M."/>
            <person name="Koch C."/>
            <person name="Kracher B."/>
            <person name="Kubo Y."/>
            <person name="Law A.D."/>
            <person name="Lebrun M.-H."/>
            <person name="Lee Y.-H."/>
            <person name="Miyara I."/>
            <person name="Moore N."/>
            <person name="Neumann U."/>
            <person name="Nordstroem K."/>
            <person name="Panaccione D.G."/>
            <person name="Panstruga R."/>
            <person name="Place M."/>
            <person name="Proctor R.H."/>
            <person name="Prusky D."/>
            <person name="Rech G."/>
            <person name="Reinhardt R."/>
            <person name="Rollins J.A."/>
            <person name="Rounsley S."/>
            <person name="Schardl C.L."/>
            <person name="Schwartz D.C."/>
            <person name="Shenoy N."/>
            <person name="Shirasu K."/>
            <person name="Sikhakolli U.R."/>
            <person name="Stueber K."/>
            <person name="Sukno S.A."/>
            <person name="Sweigard J.A."/>
            <person name="Takano Y."/>
            <person name="Takahara H."/>
            <person name="Trail F."/>
            <person name="van der Does H.C."/>
            <person name="Voll L.M."/>
            <person name="Will I."/>
            <person name="Young S."/>
            <person name="Zeng Q."/>
            <person name="Zhang J."/>
            <person name="Zhou S."/>
            <person name="Dickman M.B."/>
            <person name="Schulze-Lefert P."/>
            <person name="Ver Loren van Themaat E."/>
            <person name="Ma L.-J."/>
            <person name="Vaillancourt L.J."/>
        </authorList>
    </citation>
    <scope>NUCLEOTIDE SEQUENCE [LARGE SCALE GENOMIC DNA]</scope>
    <source>
        <strain evidence="2">IMI 349063</strain>
    </source>
</reference>
<dbReference type="Proteomes" id="UP000007174">
    <property type="component" value="Unassembled WGS sequence"/>
</dbReference>